<comment type="subcellular location">
    <subcellularLocation>
        <location evidence="6">Cytoplasm</location>
    </subcellularLocation>
</comment>
<dbReference type="CDD" id="cd23935">
    <property type="entry name" value="AGPR_2_C"/>
    <property type="match status" value="1"/>
</dbReference>
<comment type="catalytic activity">
    <reaction evidence="6">
        <text>N-acetyl-L-glutamate 5-semialdehyde + phosphate + NADP(+) = N-acetyl-L-glutamyl 5-phosphate + NADPH + H(+)</text>
        <dbReference type="Rhea" id="RHEA:21588"/>
        <dbReference type="ChEBI" id="CHEBI:15378"/>
        <dbReference type="ChEBI" id="CHEBI:29123"/>
        <dbReference type="ChEBI" id="CHEBI:43474"/>
        <dbReference type="ChEBI" id="CHEBI:57783"/>
        <dbReference type="ChEBI" id="CHEBI:57936"/>
        <dbReference type="ChEBI" id="CHEBI:58349"/>
        <dbReference type="EC" id="1.2.1.38"/>
    </reaction>
</comment>
<dbReference type="Gene3D" id="3.30.360.10">
    <property type="entry name" value="Dihydrodipicolinate Reductase, domain 2"/>
    <property type="match status" value="1"/>
</dbReference>
<proteinExistence type="inferred from homology"/>
<dbReference type="GO" id="GO:0051287">
    <property type="term" value="F:NAD binding"/>
    <property type="evidence" value="ECO:0007669"/>
    <property type="project" value="InterPro"/>
</dbReference>
<dbReference type="Proteomes" id="UP000255265">
    <property type="component" value="Unassembled WGS sequence"/>
</dbReference>
<comment type="caution">
    <text evidence="8">The sequence shown here is derived from an EMBL/GenBank/DDBJ whole genome shotgun (WGS) entry which is preliminary data.</text>
</comment>
<evidence type="ECO:0000256" key="6">
    <source>
        <dbReference type="HAMAP-Rule" id="MF_01110"/>
    </source>
</evidence>
<dbReference type="UniPathway" id="UPA00068">
    <property type="reaction ID" value="UER00108"/>
</dbReference>
<dbReference type="InterPro" id="IPR036291">
    <property type="entry name" value="NAD(P)-bd_dom_sf"/>
</dbReference>
<dbReference type="InterPro" id="IPR010136">
    <property type="entry name" value="AGPR_type-2"/>
</dbReference>
<dbReference type="HAMAP" id="MF_01110">
    <property type="entry name" value="ArgC_type2"/>
    <property type="match status" value="1"/>
</dbReference>
<comment type="similarity">
    <text evidence="6">Belongs to the NAGSA dehydrogenase family. Type 2 subfamily.</text>
</comment>
<dbReference type="EC" id="1.2.1.38" evidence="6"/>
<dbReference type="NCBIfam" id="TIGR01851">
    <property type="entry name" value="argC_other"/>
    <property type="match status" value="1"/>
</dbReference>
<comment type="function">
    <text evidence="6">Catalyzes the NADPH-dependent reduction of N-acetyl-5-glutamyl phosphate to yield N-acetyl-L-glutamate 5-semialdehyde.</text>
</comment>
<dbReference type="Gene3D" id="3.40.50.720">
    <property type="entry name" value="NAD(P)-binding Rossmann-like Domain"/>
    <property type="match status" value="1"/>
</dbReference>
<name>A0A370FM72_9BURK</name>
<evidence type="ECO:0000259" key="7">
    <source>
        <dbReference type="SMART" id="SM00859"/>
    </source>
</evidence>
<dbReference type="SMART" id="SM00859">
    <property type="entry name" value="Semialdhyde_dh"/>
    <property type="match status" value="1"/>
</dbReference>
<dbReference type="Pfam" id="PF22698">
    <property type="entry name" value="Semialdhyde_dhC_1"/>
    <property type="match status" value="1"/>
</dbReference>
<accession>A0A370FM72</accession>
<evidence type="ECO:0000256" key="4">
    <source>
        <dbReference type="ARBA" id="ARBA00022857"/>
    </source>
</evidence>
<sequence length="307" mass="32467">MTKVFIDGEAGTTGLQIRERLTGMPGIELVSIAPELRKDAAAKRDLMAGVDLVILCLHDDAARESVALIDGLGGRKPRIIDASTAHRVAPGWVYGFPELAEGHAAAVKAAERVANPGCYATGAIAIVRPLVDAGLLPKDHPIALPSVSGYSGGGRTMIEAYEAGTAPAFETYALGLKHKHIPEIMACTGLTARPVFIPSVGNFRQGMLVNLPLHLDALPGKPTAADLHDALAAHYAKSNTPEQYVKVLPPTEDGKLEPQALNDTNDLEIRVFPNEDHRHAVVIARLDNLGKGASGAAVQNMRLMLGV</sequence>
<dbReference type="GO" id="GO:0006526">
    <property type="term" value="P:L-arginine biosynthetic process"/>
    <property type="evidence" value="ECO:0007669"/>
    <property type="project" value="UniProtKB-UniRule"/>
</dbReference>
<keyword evidence="2 6" id="KW-0055">Arginine biosynthesis</keyword>
<dbReference type="RefSeq" id="WP_017762066.1">
    <property type="nucleotide sequence ID" value="NZ_QQAV01000001.1"/>
</dbReference>
<gene>
    <name evidence="6" type="primary">argC</name>
    <name evidence="8" type="ORF">DFR41_101552</name>
</gene>
<dbReference type="PANTHER" id="PTHR32338">
    <property type="entry name" value="N-ACETYL-GAMMA-GLUTAMYL-PHOSPHATE REDUCTASE, CHLOROPLASTIC-RELATED-RELATED"/>
    <property type="match status" value="1"/>
</dbReference>
<dbReference type="OrthoDB" id="9801289at2"/>
<dbReference type="CDD" id="cd17896">
    <property type="entry name" value="AGPR_2_N"/>
    <property type="match status" value="1"/>
</dbReference>
<dbReference type="InterPro" id="IPR058924">
    <property type="entry name" value="AGPR_dimerisation_dom"/>
</dbReference>
<evidence type="ECO:0000256" key="2">
    <source>
        <dbReference type="ARBA" id="ARBA00022571"/>
    </source>
</evidence>
<protein>
    <recommendedName>
        <fullName evidence="6">N-acetyl-gamma-glutamyl-phosphate reductase</fullName>
        <shortName evidence="6">AGPR</shortName>
        <ecNumber evidence="6">1.2.1.38</ecNumber>
    </recommendedName>
    <alternativeName>
        <fullName evidence="6">N-acetyl-glutamate semialdehyde dehydrogenase</fullName>
        <shortName evidence="6">NAGSA dehydrogenase</shortName>
    </alternativeName>
</protein>
<evidence type="ECO:0000256" key="1">
    <source>
        <dbReference type="ARBA" id="ARBA00022490"/>
    </source>
</evidence>
<dbReference type="SUPFAM" id="SSF55347">
    <property type="entry name" value="Glyceraldehyde-3-phosphate dehydrogenase-like, C-terminal domain"/>
    <property type="match status" value="1"/>
</dbReference>
<keyword evidence="5 6" id="KW-0560">Oxidoreductase</keyword>
<dbReference type="SUPFAM" id="SSF51735">
    <property type="entry name" value="NAD(P)-binding Rossmann-fold domains"/>
    <property type="match status" value="1"/>
</dbReference>
<dbReference type="STRING" id="433924.NS331_14275"/>
<feature type="active site" evidence="6">
    <location>
        <position position="118"/>
    </location>
</feature>
<keyword evidence="3 6" id="KW-0028">Amino-acid biosynthesis</keyword>
<evidence type="ECO:0000313" key="9">
    <source>
        <dbReference type="Proteomes" id="UP000255265"/>
    </source>
</evidence>
<keyword evidence="4 6" id="KW-0521">NADP</keyword>
<reference evidence="8 9" key="1">
    <citation type="submission" date="2018-07" db="EMBL/GenBank/DDBJ databases">
        <title>Genomic Encyclopedia of Type Strains, Phase IV (KMG-IV): sequencing the most valuable type-strain genomes for metagenomic binning, comparative biology and taxonomic classification.</title>
        <authorList>
            <person name="Goeker M."/>
        </authorList>
    </citation>
    <scope>NUCLEOTIDE SEQUENCE [LARGE SCALE GENOMIC DNA]</scope>
    <source>
        <strain evidence="8 9">DSM 21352</strain>
    </source>
</reference>
<feature type="domain" description="Semialdehyde dehydrogenase NAD-binding" evidence="7">
    <location>
        <begin position="3"/>
        <end position="107"/>
    </location>
</feature>
<dbReference type="EMBL" id="QQAV01000001">
    <property type="protein sequence ID" value="RDI28796.1"/>
    <property type="molecule type" value="Genomic_DNA"/>
</dbReference>
<keyword evidence="1 6" id="KW-0963">Cytoplasm</keyword>
<keyword evidence="9" id="KW-1185">Reference proteome</keyword>
<dbReference type="AlphaFoldDB" id="A0A370FM72"/>
<evidence type="ECO:0000256" key="3">
    <source>
        <dbReference type="ARBA" id="ARBA00022605"/>
    </source>
</evidence>
<dbReference type="InterPro" id="IPR000534">
    <property type="entry name" value="Semialdehyde_DH_NAD-bd"/>
</dbReference>
<evidence type="ECO:0000256" key="5">
    <source>
        <dbReference type="ARBA" id="ARBA00023002"/>
    </source>
</evidence>
<dbReference type="GO" id="GO:0005737">
    <property type="term" value="C:cytoplasm"/>
    <property type="evidence" value="ECO:0007669"/>
    <property type="project" value="UniProtKB-SubCell"/>
</dbReference>
<dbReference type="InterPro" id="IPR050085">
    <property type="entry name" value="AGPR"/>
</dbReference>
<organism evidence="8 9">
    <name type="scientific">Pseudacidovorax intermedius</name>
    <dbReference type="NCBI Taxonomy" id="433924"/>
    <lineage>
        <taxon>Bacteria</taxon>
        <taxon>Pseudomonadati</taxon>
        <taxon>Pseudomonadota</taxon>
        <taxon>Betaproteobacteria</taxon>
        <taxon>Burkholderiales</taxon>
        <taxon>Comamonadaceae</taxon>
        <taxon>Pseudacidovorax</taxon>
    </lineage>
</organism>
<comment type="pathway">
    <text evidence="6">Amino-acid biosynthesis; L-arginine biosynthesis; N(2)-acetyl-L-ornithine from L-glutamate: step 3/4.</text>
</comment>
<dbReference type="GO" id="GO:0003942">
    <property type="term" value="F:N-acetyl-gamma-glutamyl-phosphate reductase activity"/>
    <property type="evidence" value="ECO:0007669"/>
    <property type="project" value="UniProtKB-UniRule"/>
</dbReference>
<evidence type="ECO:0000313" key="8">
    <source>
        <dbReference type="EMBL" id="RDI28796.1"/>
    </source>
</evidence>
<dbReference type="PANTHER" id="PTHR32338:SF10">
    <property type="entry name" value="N-ACETYL-GAMMA-GLUTAMYL-PHOSPHATE REDUCTASE, CHLOROPLASTIC-RELATED"/>
    <property type="match status" value="1"/>
</dbReference>